<evidence type="ECO:0000256" key="3">
    <source>
        <dbReference type="ARBA" id="ARBA00022491"/>
    </source>
</evidence>
<evidence type="ECO:0000313" key="9">
    <source>
        <dbReference type="EMBL" id="KAK4751411.1"/>
    </source>
</evidence>
<evidence type="ECO:0000256" key="4">
    <source>
        <dbReference type="ARBA" id="ARBA00023015"/>
    </source>
</evidence>
<feature type="domain" description="Histone deacetylase complex subunit SAP30 Sin3 binding" evidence="8">
    <location>
        <begin position="163"/>
        <end position="200"/>
    </location>
</feature>
<dbReference type="InterPro" id="IPR024145">
    <property type="entry name" value="His_deAcase_SAP30/SAP30L"/>
</dbReference>
<feature type="region of interest" description="Disordered" evidence="7">
    <location>
        <begin position="105"/>
        <end position="151"/>
    </location>
</feature>
<dbReference type="InterPro" id="IPR025718">
    <property type="entry name" value="SAP30_Sin3-bd"/>
</dbReference>
<dbReference type="PANTHER" id="PTHR13286">
    <property type="entry name" value="SAP30"/>
    <property type="match status" value="1"/>
</dbReference>
<name>A0AAN7PN50_9MYRT</name>
<comment type="similarity">
    <text evidence="2">Belongs to the SAP30 family.</text>
</comment>
<feature type="compositionally biased region" description="Basic residues" evidence="7">
    <location>
        <begin position="120"/>
        <end position="135"/>
    </location>
</feature>
<keyword evidence="5" id="KW-0804">Transcription</keyword>
<dbReference type="AlphaFoldDB" id="A0AAN7PN50"/>
<dbReference type="Pfam" id="PF13867">
    <property type="entry name" value="SAP30_Sin3_bdg"/>
    <property type="match status" value="1"/>
</dbReference>
<keyword evidence="6" id="KW-0539">Nucleus</keyword>
<evidence type="ECO:0000256" key="6">
    <source>
        <dbReference type="ARBA" id="ARBA00023242"/>
    </source>
</evidence>
<evidence type="ECO:0000313" key="10">
    <source>
        <dbReference type="Proteomes" id="UP001345219"/>
    </source>
</evidence>
<feature type="compositionally biased region" description="Low complexity" evidence="7">
    <location>
        <begin position="136"/>
        <end position="151"/>
    </location>
</feature>
<protein>
    <recommendedName>
        <fullName evidence="8">Histone deacetylase complex subunit SAP30 Sin3 binding domain-containing protein</fullName>
    </recommendedName>
</protein>
<dbReference type="GO" id="GO:0003712">
    <property type="term" value="F:transcription coregulator activity"/>
    <property type="evidence" value="ECO:0007669"/>
    <property type="project" value="TreeGrafter"/>
</dbReference>
<gene>
    <name evidence="9" type="ORF">SAY87_004893</name>
</gene>
<dbReference type="EMBL" id="JAXIOK010000017">
    <property type="protein sequence ID" value="KAK4751411.1"/>
    <property type="molecule type" value="Genomic_DNA"/>
</dbReference>
<dbReference type="PANTHER" id="PTHR13286:SF6">
    <property type="entry name" value="HISTONE DEACETYLASE COMPLEX SUBUNIT SAP30L-RELATED"/>
    <property type="match status" value="1"/>
</dbReference>
<evidence type="ECO:0000256" key="7">
    <source>
        <dbReference type="SAM" id="MobiDB-lite"/>
    </source>
</evidence>
<keyword evidence="3" id="KW-0678">Repressor</keyword>
<evidence type="ECO:0000259" key="8">
    <source>
        <dbReference type="Pfam" id="PF13867"/>
    </source>
</evidence>
<dbReference type="GO" id="GO:0000118">
    <property type="term" value="C:histone deacetylase complex"/>
    <property type="evidence" value="ECO:0007669"/>
    <property type="project" value="TreeGrafter"/>
</dbReference>
<dbReference type="InterPro" id="IPR038291">
    <property type="entry name" value="SAP30_C_sf"/>
</dbReference>
<comment type="caution">
    <text evidence="9">The sequence shown here is derived from an EMBL/GenBank/DDBJ whole genome shotgun (WGS) entry which is preliminary data.</text>
</comment>
<proteinExistence type="inferred from homology"/>
<keyword evidence="4" id="KW-0805">Transcription regulation</keyword>
<comment type="subcellular location">
    <subcellularLocation>
        <location evidence="1">Nucleus</location>
    </subcellularLocation>
</comment>
<reference evidence="9 10" key="1">
    <citation type="journal article" date="2023" name="Hortic Res">
        <title>Pangenome of water caltrop reveals structural variations and asymmetric subgenome divergence after allopolyploidization.</title>
        <authorList>
            <person name="Zhang X."/>
            <person name="Chen Y."/>
            <person name="Wang L."/>
            <person name="Yuan Y."/>
            <person name="Fang M."/>
            <person name="Shi L."/>
            <person name="Lu R."/>
            <person name="Comes H.P."/>
            <person name="Ma Y."/>
            <person name="Chen Y."/>
            <person name="Huang G."/>
            <person name="Zhou Y."/>
            <person name="Zheng Z."/>
            <person name="Qiu Y."/>
        </authorList>
    </citation>
    <scope>NUCLEOTIDE SEQUENCE [LARGE SCALE GENOMIC DNA]</scope>
    <source>
        <tissue evidence="9">Roots</tissue>
    </source>
</reference>
<evidence type="ECO:0000256" key="5">
    <source>
        <dbReference type="ARBA" id="ARBA00023163"/>
    </source>
</evidence>
<dbReference type="Proteomes" id="UP001345219">
    <property type="component" value="Chromosome 4"/>
</dbReference>
<accession>A0AAN7PN50</accession>
<evidence type="ECO:0000256" key="1">
    <source>
        <dbReference type="ARBA" id="ARBA00004123"/>
    </source>
</evidence>
<dbReference type="Gene3D" id="6.10.160.20">
    <property type="match status" value="1"/>
</dbReference>
<organism evidence="9 10">
    <name type="scientific">Trapa incisa</name>
    <dbReference type="NCBI Taxonomy" id="236973"/>
    <lineage>
        <taxon>Eukaryota</taxon>
        <taxon>Viridiplantae</taxon>
        <taxon>Streptophyta</taxon>
        <taxon>Embryophyta</taxon>
        <taxon>Tracheophyta</taxon>
        <taxon>Spermatophyta</taxon>
        <taxon>Magnoliopsida</taxon>
        <taxon>eudicotyledons</taxon>
        <taxon>Gunneridae</taxon>
        <taxon>Pentapetalae</taxon>
        <taxon>rosids</taxon>
        <taxon>malvids</taxon>
        <taxon>Myrtales</taxon>
        <taxon>Lythraceae</taxon>
        <taxon>Trapa</taxon>
    </lineage>
</organism>
<keyword evidence="10" id="KW-1185">Reference proteome</keyword>
<dbReference type="GO" id="GO:0006355">
    <property type="term" value="P:regulation of DNA-templated transcription"/>
    <property type="evidence" value="ECO:0007669"/>
    <property type="project" value="TreeGrafter"/>
</dbReference>
<sequence length="436" mass="48696">MLQAVGSSVNGRGFPHLSSFGGSDSSEEELTVLPRHTKVVVTGNNRTKSVLVGLQGVVKKAVGLGGWHWLVLTNGVEVKLQRNALSVIEAPTGNEDDGELDYENGQWHGSDMASDDTQKSHRLRHRVYKSSHRTMSRTTSSDSQSKGSISTLRGSTKVDLSKLEMSALWRYWRHFNLVDVIPNPSKEQLVEAVQSHFMSQATSHPFVNANTIILIHISHPLVTTSACIRRSMAPPALISELRAQNYSMDLEGICSMDLEGICVHKHSSLITTSLSGNPTPPHRNLLSIDKHRRIEGGIEGRIRGSQTTTANEIMESARGQVLKVSSEEQLYTSDAVNSVIKSDIAQRIHLESSHYLQRKVDTEQPQEAIRRGNKLRLLRLFNVGNRDIKRETSTRGKYGEITRKNIRKWGSNRSTWKLRLRSNGMDYTEGTRARGY</sequence>
<evidence type="ECO:0000256" key="2">
    <source>
        <dbReference type="ARBA" id="ARBA00006283"/>
    </source>
</evidence>